<dbReference type="AlphaFoldDB" id="A0AB34JCL6"/>
<keyword evidence="1" id="KW-1133">Transmembrane helix</keyword>
<evidence type="ECO:0000256" key="1">
    <source>
        <dbReference type="SAM" id="Phobius"/>
    </source>
</evidence>
<accession>A0AB34JCL6</accession>
<dbReference type="Proteomes" id="UP001515480">
    <property type="component" value="Unassembled WGS sequence"/>
</dbReference>
<proteinExistence type="predicted"/>
<name>A0AB34JCL6_PRYPA</name>
<dbReference type="InterPro" id="IPR014743">
    <property type="entry name" value="Cl-channel_core"/>
</dbReference>
<evidence type="ECO:0000313" key="3">
    <source>
        <dbReference type="Proteomes" id="UP001515480"/>
    </source>
</evidence>
<organism evidence="2 3">
    <name type="scientific">Prymnesium parvum</name>
    <name type="common">Toxic golden alga</name>
    <dbReference type="NCBI Taxonomy" id="97485"/>
    <lineage>
        <taxon>Eukaryota</taxon>
        <taxon>Haptista</taxon>
        <taxon>Haptophyta</taxon>
        <taxon>Prymnesiophyceae</taxon>
        <taxon>Prymnesiales</taxon>
        <taxon>Prymnesiaceae</taxon>
        <taxon>Prymnesium</taxon>
    </lineage>
</organism>
<sequence>MLPTGGKGGPAHSTVVLQIVGWGCVAECLTSVCCPLVHYGELNVTSTMLNVVGPMFAGAVYSLEESAIDPLLRQLCRSFQSGFISVVTSFAFTIEQASLLWSSRAHGPSQAVVYVLASIVAGCAGFSAGHSVVGCLLSTHCSYCRTAVAPTPARSLQWLWGVVGLVWAYVLLTPAGTVYEPLDLVGEATDREPTGDDGSPSKLVDVKHLACGLLLQTAGLLSALRLSGGQGTVSPPWSWVAWARASATVFPACVEPIPAAHASHSLHAAQR</sequence>
<dbReference type="SUPFAM" id="SSF81340">
    <property type="entry name" value="Clc chloride channel"/>
    <property type="match status" value="1"/>
</dbReference>
<gene>
    <name evidence="2" type="ORF">AB1Y20_003199</name>
</gene>
<protein>
    <submittedName>
        <fullName evidence="2">Uncharacterized protein</fullName>
    </submittedName>
</protein>
<keyword evidence="3" id="KW-1185">Reference proteome</keyword>
<reference evidence="2 3" key="1">
    <citation type="journal article" date="2024" name="Science">
        <title>Giant polyketide synthase enzymes in the biosynthesis of giant marine polyether toxins.</title>
        <authorList>
            <person name="Fallon T.R."/>
            <person name="Shende V.V."/>
            <person name="Wierzbicki I.H."/>
            <person name="Pendleton A.L."/>
            <person name="Watervoot N.F."/>
            <person name="Auber R.P."/>
            <person name="Gonzalez D.J."/>
            <person name="Wisecaver J.H."/>
            <person name="Moore B.S."/>
        </authorList>
    </citation>
    <scope>NUCLEOTIDE SEQUENCE [LARGE SCALE GENOMIC DNA]</scope>
    <source>
        <strain evidence="2 3">12B1</strain>
    </source>
</reference>
<feature type="transmembrane region" description="Helical" evidence="1">
    <location>
        <begin position="82"/>
        <end position="101"/>
    </location>
</feature>
<dbReference type="EMBL" id="JBGBPQ010000010">
    <property type="protein sequence ID" value="KAL1518927.1"/>
    <property type="molecule type" value="Genomic_DNA"/>
</dbReference>
<comment type="caution">
    <text evidence="2">The sequence shown here is derived from an EMBL/GenBank/DDBJ whole genome shotgun (WGS) entry which is preliminary data.</text>
</comment>
<feature type="transmembrane region" description="Helical" evidence="1">
    <location>
        <begin position="158"/>
        <end position="179"/>
    </location>
</feature>
<evidence type="ECO:0000313" key="2">
    <source>
        <dbReference type="EMBL" id="KAL1518927.1"/>
    </source>
</evidence>
<keyword evidence="1" id="KW-0812">Transmembrane</keyword>
<feature type="transmembrane region" description="Helical" evidence="1">
    <location>
        <begin position="113"/>
        <end position="137"/>
    </location>
</feature>
<keyword evidence="1" id="KW-0472">Membrane</keyword>